<accession>A0AAV7LLV2</accession>
<reference evidence="1" key="1">
    <citation type="journal article" date="2022" name="bioRxiv">
        <title>Sequencing and chromosome-scale assembly of the giantPleurodeles waltlgenome.</title>
        <authorList>
            <person name="Brown T."/>
            <person name="Elewa A."/>
            <person name="Iarovenko S."/>
            <person name="Subramanian E."/>
            <person name="Araus A.J."/>
            <person name="Petzold A."/>
            <person name="Susuki M."/>
            <person name="Suzuki K.-i.T."/>
            <person name="Hayashi T."/>
            <person name="Toyoda A."/>
            <person name="Oliveira C."/>
            <person name="Osipova E."/>
            <person name="Leigh N.D."/>
            <person name="Simon A."/>
            <person name="Yun M.H."/>
        </authorList>
    </citation>
    <scope>NUCLEOTIDE SEQUENCE</scope>
    <source>
        <strain evidence="1">20211129_DDA</strain>
        <tissue evidence="1">Liver</tissue>
    </source>
</reference>
<name>A0AAV7LLV2_PLEWA</name>
<keyword evidence="2" id="KW-1185">Reference proteome</keyword>
<dbReference type="AlphaFoldDB" id="A0AAV7LLV2"/>
<sequence>MRIVSLLGPLSTQERKWRLQYDEENKKACNVMVKKYHQEIRKAKLTDSADKISQATHPAKEIYAIVNSFLKLDVAGKGLPPSEEQYEQLANHFLGKVRQIYDSPAMIPDSLITSNGSTIVRKPAAEFSSFLLGLSESDALGE</sequence>
<dbReference type="Proteomes" id="UP001066276">
    <property type="component" value="Chromosome 11"/>
</dbReference>
<evidence type="ECO:0000313" key="2">
    <source>
        <dbReference type="Proteomes" id="UP001066276"/>
    </source>
</evidence>
<proteinExistence type="predicted"/>
<comment type="caution">
    <text evidence="1">The sequence shown here is derived from an EMBL/GenBank/DDBJ whole genome shotgun (WGS) entry which is preliminary data.</text>
</comment>
<gene>
    <name evidence="1" type="ORF">NDU88_001557</name>
</gene>
<dbReference type="EMBL" id="JANPWB010000015">
    <property type="protein sequence ID" value="KAJ1088400.1"/>
    <property type="molecule type" value="Genomic_DNA"/>
</dbReference>
<protein>
    <submittedName>
        <fullName evidence="1">Uncharacterized protein</fullName>
    </submittedName>
</protein>
<evidence type="ECO:0000313" key="1">
    <source>
        <dbReference type="EMBL" id="KAJ1088400.1"/>
    </source>
</evidence>
<organism evidence="1 2">
    <name type="scientific">Pleurodeles waltl</name>
    <name type="common">Iberian ribbed newt</name>
    <dbReference type="NCBI Taxonomy" id="8319"/>
    <lineage>
        <taxon>Eukaryota</taxon>
        <taxon>Metazoa</taxon>
        <taxon>Chordata</taxon>
        <taxon>Craniata</taxon>
        <taxon>Vertebrata</taxon>
        <taxon>Euteleostomi</taxon>
        <taxon>Amphibia</taxon>
        <taxon>Batrachia</taxon>
        <taxon>Caudata</taxon>
        <taxon>Salamandroidea</taxon>
        <taxon>Salamandridae</taxon>
        <taxon>Pleurodelinae</taxon>
        <taxon>Pleurodeles</taxon>
    </lineage>
</organism>